<dbReference type="EMBL" id="KX832224">
    <property type="protein sequence ID" value="ARR28824.1"/>
    <property type="molecule type" value="Genomic_DNA"/>
</dbReference>
<dbReference type="InterPro" id="IPR003360">
    <property type="entry name" value="US22-like"/>
</dbReference>
<sequence length="302" mass="35287">MEENKLFGVEDLEHKLSAREIAEQAELKDGLIAAVEIGELTAFVKLRQNAKLRMGANERYYNSYVVLTDKADLYDFNKSFKELGTRYLPDPVEMTLWGEHKWPESIYGLENPLHLMLLGDDKRIYAHTFNRLIFVAHDMAQFIKEGFVIRANYGLNEATEETYTRVFTQEDILLQNGLLEAVYSDRVEDFVAENALKRVYLKDNAYIELCGLNDTYFSEHTALSWECMYLPFIPKMTVLGNYKFENMYAYDEFINVILLAENKRVYAYYEDTLLLIAFNLSQFIQEGRVIRALYEKEGYDSD</sequence>
<protein>
    <submittedName>
        <fullName evidence="1">Uncharacterized protein</fullName>
    </submittedName>
</protein>
<dbReference type="RefSeq" id="YP_009362333.1">
    <property type="nucleotide sequence ID" value="NC_034618.1"/>
</dbReference>
<proteinExistence type="predicted"/>
<dbReference type="KEGG" id="vg:32878158"/>
<keyword evidence="2" id="KW-1185">Reference proteome</keyword>
<organism evidence="1">
    <name type="scientific">Ranid herpesvirus 3</name>
    <dbReference type="NCBI Taxonomy" id="1987509"/>
    <lineage>
        <taxon>Viruses</taxon>
        <taxon>Duplodnaviria</taxon>
        <taxon>Heunggongvirae</taxon>
        <taxon>Peploviricota</taxon>
        <taxon>Herviviricetes</taxon>
        <taxon>Herpesvirales</taxon>
        <taxon>Alloherpesviridae</taxon>
        <taxon>Batravirus</taxon>
        <taxon>Batravirus ranidallo3</taxon>
    </lineage>
</organism>
<dbReference type="OrthoDB" id="41667at10239"/>
<evidence type="ECO:0000313" key="2">
    <source>
        <dbReference type="Proteomes" id="UP000203507"/>
    </source>
</evidence>
<evidence type="ECO:0000313" key="1">
    <source>
        <dbReference type="EMBL" id="ARR28824.1"/>
    </source>
</evidence>
<dbReference type="GeneID" id="32878158"/>
<dbReference type="Pfam" id="PF02393">
    <property type="entry name" value="US22"/>
    <property type="match status" value="1"/>
</dbReference>
<dbReference type="Proteomes" id="UP000203507">
    <property type="component" value="Segment"/>
</dbReference>
<reference evidence="1" key="1">
    <citation type="journal article" date="2017" name="Vet. Pathol.">
        <title>Ranid Herpesvirus 3 and Proliferative Dermatitis in Free-Ranging Wild Common Frogs (Rana Temporaria).</title>
        <authorList>
            <person name="Origgi F.C."/>
            <person name="Schmidt B.R."/>
            <person name="Lohmann P."/>
            <person name="Otten P."/>
            <person name="Akdesir E."/>
            <person name="Gaschen V."/>
            <person name="Aguilar-Bultet L."/>
            <person name="Wahli T."/>
            <person name="Sattler U."/>
            <person name="Stoffel M.H."/>
        </authorList>
    </citation>
    <scope>NUCLEOTIDE SEQUENCE [LARGE SCALE GENOMIC DNA]</scope>
    <source>
        <strain evidence="1">FO1_2015</strain>
    </source>
</reference>
<name>A0A1X9T547_9VIRU</name>
<accession>A0A1X9T547</accession>